<dbReference type="InterPro" id="IPR014710">
    <property type="entry name" value="RmlC-like_jellyroll"/>
</dbReference>
<evidence type="ECO:0000313" key="3">
    <source>
        <dbReference type="Proteomes" id="UP000191448"/>
    </source>
</evidence>
<comment type="caution">
    <text evidence="2">The sequence shown here is derived from an EMBL/GenBank/DDBJ whole genome shotgun (WGS) entry which is preliminary data.</text>
</comment>
<dbReference type="Proteomes" id="UP000191448">
    <property type="component" value="Unassembled WGS sequence"/>
</dbReference>
<evidence type="ECO:0000259" key="1">
    <source>
        <dbReference type="PROSITE" id="PS50042"/>
    </source>
</evidence>
<dbReference type="PROSITE" id="PS50042">
    <property type="entry name" value="CNMP_BINDING_3"/>
    <property type="match status" value="1"/>
</dbReference>
<dbReference type="GO" id="GO:0003677">
    <property type="term" value="F:DNA binding"/>
    <property type="evidence" value="ECO:0007669"/>
    <property type="project" value="UniProtKB-KW"/>
</dbReference>
<sequence length="213" mass="24275">MENIDILNIINSLPKDLKSHFNYRDFNIDNPILTQGNRLDNVYILLDGIVKLCHSDIYNINYLIDIEAAISIFGEIEALSGNHTLTTVLPLTKCTTLEIPKSIFLKIIKKYPNMSLSINKLFANRMYESWSREMKNVTLPLKYKVVYFILKIENKNLSIQITKKLIVEGVGSNIRSINRVIKELSSLNLINCSGGNITVPSISALKRYLDQLI</sequence>
<gene>
    <name evidence="2" type="ORF">CLTHE_04050</name>
</gene>
<accession>A0A1V4SYC5</accession>
<dbReference type="Pfam" id="PF00027">
    <property type="entry name" value="cNMP_binding"/>
    <property type="match status" value="1"/>
</dbReference>
<proteinExistence type="predicted"/>
<dbReference type="CDD" id="cd00038">
    <property type="entry name" value="CAP_ED"/>
    <property type="match status" value="1"/>
</dbReference>
<organism evidence="2 3">
    <name type="scientific">Clostridium thermobutyricum DSM 4928</name>
    <dbReference type="NCBI Taxonomy" id="1121339"/>
    <lineage>
        <taxon>Bacteria</taxon>
        <taxon>Bacillati</taxon>
        <taxon>Bacillota</taxon>
        <taxon>Clostridia</taxon>
        <taxon>Eubacteriales</taxon>
        <taxon>Clostridiaceae</taxon>
        <taxon>Clostridium</taxon>
    </lineage>
</organism>
<dbReference type="InterPro" id="IPR018490">
    <property type="entry name" value="cNMP-bd_dom_sf"/>
</dbReference>
<dbReference type="SUPFAM" id="SSF46785">
    <property type="entry name" value="Winged helix' DNA-binding domain"/>
    <property type="match status" value="1"/>
</dbReference>
<dbReference type="OrthoDB" id="581021at2"/>
<keyword evidence="2" id="KW-0238">DNA-binding</keyword>
<dbReference type="InterPro" id="IPR036390">
    <property type="entry name" value="WH_DNA-bd_sf"/>
</dbReference>
<reference evidence="2 3" key="1">
    <citation type="submission" date="2016-02" db="EMBL/GenBank/DDBJ databases">
        <title>Genome sequence of Clostridium thermobutyricum DSM 4928.</title>
        <authorList>
            <person name="Poehlein A."/>
            <person name="Daniel R."/>
        </authorList>
    </citation>
    <scope>NUCLEOTIDE SEQUENCE [LARGE SCALE GENOMIC DNA]</scope>
    <source>
        <strain evidence="2 3">DSM 4928</strain>
    </source>
</reference>
<evidence type="ECO:0000313" key="2">
    <source>
        <dbReference type="EMBL" id="OPX49925.1"/>
    </source>
</evidence>
<dbReference type="RefSeq" id="WP_080021772.1">
    <property type="nucleotide sequence ID" value="NZ_LTAY01000020.1"/>
</dbReference>
<dbReference type="AlphaFoldDB" id="A0A1V4SYC5"/>
<dbReference type="SUPFAM" id="SSF51206">
    <property type="entry name" value="cAMP-binding domain-like"/>
    <property type="match status" value="1"/>
</dbReference>
<dbReference type="Gene3D" id="2.60.120.10">
    <property type="entry name" value="Jelly Rolls"/>
    <property type="match status" value="1"/>
</dbReference>
<protein>
    <submittedName>
        <fullName evidence="2">DNA-binding transcriptional dual regulator Crp</fullName>
    </submittedName>
</protein>
<name>A0A1V4SYC5_9CLOT</name>
<dbReference type="InterPro" id="IPR000595">
    <property type="entry name" value="cNMP-bd_dom"/>
</dbReference>
<dbReference type="EMBL" id="LTAY01000020">
    <property type="protein sequence ID" value="OPX49925.1"/>
    <property type="molecule type" value="Genomic_DNA"/>
</dbReference>
<feature type="domain" description="Cyclic nucleotide-binding" evidence="1">
    <location>
        <begin position="32"/>
        <end position="125"/>
    </location>
</feature>